<comment type="function">
    <text evidence="3">Required for formate dehydrogenase (FDH) activity. Acts as a sulfur carrier protein that transfers sulfur from IscS to the molybdenum cofactor prior to its insertion into FDH.</text>
</comment>
<dbReference type="GO" id="GO:0016783">
    <property type="term" value="F:sulfurtransferase activity"/>
    <property type="evidence" value="ECO:0007669"/>
    <property type="project" value="InterPro"/>
</dbReference>
<comment type="caution">
    <text evidence="4">The sequence shown here is derived from an EMBL/GenBank/DDBJ whole genome shotgun (WGS) entry which is preliminary data.</text>
</comment>
<dbReference type="NCBIfam" id="TIGR00129">
    <property type="entry name" value="fdhD_narQ"/>
    <property type="match status" value="1"/>
</dbReference>
<dbReference type="PANTHER" id="PTHR30592:SF1">
    <property type="entry name" value="SULFUR CARRIER PROTEIN FDHD"/>
    <property type="match status" value="1"/>
</dbReference>
<evidence type="ECO:0000313" key="5">
    <source>
        <dbReference type="Proteomes" id="UP000325957"/>
    </source>
</evidence>
<dbReference type="AlphaFoldDB" id="A0A5J5KWR7"/>
<keyword evidence="1 3" id="KW-0963">Cytoplasm</keyword>
<comment type="similarity">
    <text evidence="3">Belongs to the FdhD family.</text>
</comment>
<dbReference type="PIRSF" id="PIRSF015626">
    <property type="entry name" value="FdhD"/>
    <property type="match status" value="1"/>
</dbReference>
<keyword evidence="2 3" id="KW-0501">Molybdenum cofactor biosynthesis</keyword>
<dbReference type="NCBIfam" id="NF001943">
    <property type="entry name" value="PRK00724.1-2"/>
    <property type="match status" value="1"/>
</dbReference>
<dbReference type="InterPro" id="IPR003786">
    <property type="entry name" value="FdhD"/>
</dbReference>
<dbReference type="Proteomes" id="UP000325957">
    <property type="component" value="Unassembled WGS sequence"/>
</dbReference>
<accession>A0A5J5KWR7</accession>
<gene>
    <name evidence="3 4" type="primary">fdhD</name>
    <name evidence="4" type="ORF">FCK90_08180</name>
</gene>
<proteinExistence type="inferred from homology"/>
<evidence type="ECO:0000256" key="2">
    <source>
        <dbReference type="ARBA" id="ARBA00023150"/>
    </source>
</evidence>
<dbReference type="EMBL" id="SZWF01000008">
    <property type="protein sequence ID" value="KAA9394217.1"/>
    <property type="molecule type" value="Genomic_DNA"/>
</dbReference>
<dbReference type="GO" id="GO:0005737">
    <property type="term" value="C:cytoplasm"/>
    <property type="evidence" value="ECO:0007669"/>
    <property type="project" value="UniProtKB-SubCell"/>
</dbReference>
<comment type="subcellular location">
    <subcellularLocation>
        <location evidence="3">Cytoplasm</location>
    </subcellularLocation>
</comment>
<dbReference type="Gene3D" id="3.10.20.10">
    <property type="match status" value="1"/>
</dbReference>
<dbReference type="InterPro" id="IPR016193">
    <property type="entry name" value="Cytidine_deaminase-like"/>
</dbReference>
<dbReference type="OrthoDB" id="3197277at2"/>
<name>A0A5J5KWR7_9MICC</name>
<comment type="caution">
    <text evidence="3">Lacks conserved residue(s) required for the propagation of feature annotation.</text>
</comment>
<dbReference type="Pfam" id="PF02634">
    <property type="entry name" value="FdhD-NarQ"/>
    <property type="match status" value="1"/>
</dbReference>
<dbReference type="GO" id="GO:0097163">
    <property type="term" value="F:sulfur carrier activity"/>
    <property type="evidence" value="ECO:0007669"/>
    <property type="project" value="UniProtKB-UniRule"/>
</dbReference>
<dbReference type="Gene3D" id="3.40.140.10">
    <property type="entry name" value="Cytidine Deaminase, domain 2"/>
    <property type="match status" value="1"/>
</dbReference>
<sequence>MTRSTQRRRVQRIRTDEQGCLREDFRADTLAGEEPLEIRLDGESFTVTMRTPGHDFAMVAGFLVSEGVVGSRSEILRMDYRSGINSDGLRDYNVVDVLLEPRAAARADPGRRAVYTSSSCGVCGTASMESVIKVSPYEPLTDPLVVELATVLGLPEALRAGQRLFSATGGVHAAALFRIHDGGPPGDDRSPELLCLREDVGRHNAVDKVVGWALEQDLLPLTGTVLQVSARASFELVQKAVMAGIPVLSAVSAPSALAVDVADRTGLTLVGFNRGTGANVYSGGQRIRVGPAAGPTGQLPG</sequence>
<dbReference type="PANTHER" id="PTHR30592">
    <property type="entry name" value="FORMATE DEHYDROGENASE"/>
    <property type="match status" value="1"/>
</dbReference>
<evidence type="ECO:0000256" key="3">
    <source>
        <dbReference type="HAMAP-Rule" id="MF_00187"/>
    </source>
</evidence>
<keyword evidence="5" id="KW-1185">Reference proteome</keyword>
<reference evidence="4 5" key="1">
    <citation type="submission" date="2019-05" db="EMBL/GenBank/DDBJ databases">
        <title>Kocuria coralli sp. nov., a novel actinobacterium isolated from coral reef seawater.</title>
        <authorList>
            <person name="Li J."/>
        </authorList>
    </citation>
    <scope>NUCLEOTIDE SEQUENCE [LARGE SCALE GENOMIC DNA]</scope>
    <source>
        <strain evidence="4 5">SCSIO 13007</strain>
    </source>
</reference>
<feature type="active site" description="Cysteine persulfide intermediate" evidence="3">
    <location>
        <position position="120"/>
    </location>
</feature>
<protein>
    <recommendedName>
        <fullName evidence="3">Sulfur carrier protein FdhD</fullName>
    </recommendedName>
</protein>
<evidence type="ECO:0000313" key="4">
    <source>
        <dbReference type="EMBL" id="KAA9394217.1"/>
    </source>
</evidence>
<dbReference type="HAMAP" id="MF_00187">
    <property type="entry name" value="FdhD"/>
    <property type="match status" value="1"/>
</dbReference>
<dbReference type="SUPFAM" id="SSF53927">
    <property type="entry name" value="Cytidine deaminase-like"/>
    <property type="match status" value="1"/>
</dbReference>
<dbReference type="GO" id="GO:0006777">
    <property type="term" value="P:Mo-molybdopterin cofactor biosynthetic process"/>
    <property type="evidence" value="ECO:0007669"/>
    <property type="project" value="UniProtKB-UniRule"/>
</dbReference>
<organism evidence="4 5">
    <name type="scientific">Kocuria coralli</name>
    <dbReference type="NCBI Taxonomy" id="1461025"/>
    <lineage>
        <taxon>Bacteria</taxon>
        <taxon>Bacillati</taxon>
        <taxon>Actinomycetota</taxon>
        <taxon>Actinomycetes</taxon>
        <taxon>Micrococcales</taxon>
        <taxon>Micrococcaceae</taxon>
        <taxon>Kocuria</taxon>
    </lineage>
</organism>
<evidence type="ECO:0000256" key="1">
    <source>
        <dbReference type="ARBA" id="ARBA00022490"/>
    </source>
</evidence>
<dbReference type="RefSeq" id="WP_158033819.1">
    <property type="nucleotide sequence ID" value="NZ_ML708617.1"/>
</dbReference>
<keyword evidence="4" id="KW-0808">Transferase</keyword>